<comment type="caution">
    <text evidence="2">The sequence shown here is derived from an EMBL/GenBank/DDBJ whole genome shotgun (WGS) entry which is preliminary data.</text>
</comment>
<dbReference type="AlphaFoldDB" id="A0ABD5SMY6"/>
<proteinExistence type="predicted"/>
<evidence type="ECO:0000313" key="3">
    <source>
        <dbReference type="Proteomes" id="UP001596383"/>
    </source>
</evidence>
<dbReference type="InterPro" id="IPR055553">
    <property type="entry name" value="DUF7129"/>
</dbReference>
<dbReference type="NCBIfam" id="NF033497">
    <property type="entry name" value="rubre_like_arch"/>
    <property type="match status" value="1"/>
</dbReference>
<dbReference type="Gene3D" id="2.20.28.30">
    <property type="entry name" value="RNA polymerase ii, chain L"/>
    <property type="match status" value="1"/>
</dbReference>
<reference evidence="2 3" key="1">
    <citation type="journal article" date="2019" name="Int. J. Syst. Evol. Microbiol.">
        <title>The Global Catalogue of Microorganisms (GCM) 10K type strain sequencing project: providing services to taxonomists for standard genome sequencing and annotation.</title>
        <authorList>
            <consortium name="The Broad Institute Genomics Platform"/>
            <consortium name="The Broad Institute Genome Sequencing Center for Infectious Disease"/>
            <person name="Wu L."/>
            <person name="Ma J."/>
        </authorList>
    </citation>
    <scope>NUCLEOTIDE SEQUENCE [LARGE SCALE GENOMIC DNA]</scope>
    <source>
        <strain evidence="2 3">LMG 29247</strain>
    </source>
</reference>
<evidence type="ECO:0000259" key="1">
    <source>
        <dbReference type="Pfam" id="PF23455"/>
    </source>
</evidence>
<dbReference type="RefSeq" id="WP_273738066.1">
    <property type="nucleotide sequence ID" value="NZ_JAQIVI010000121.1"/>
</dbReference>
<accession>A0ABD5SMY6</accession>
<dbReference type="EMBL" id="JBHSWV010000121">
    <property type="protein sequence ID" value="MFC6765021.1"/>
    <property type="molecule type" value="Genomic_DNA"/>
</dbReference>
<dbReference type="Pfam" id="PF23455">
    <property type="entry name" value="DUF7129"/>
    <property type="match status" value="1"/>
</dbReference>
<gene>
    <name evidence="2" type="ORF">ACFQE6_08360</name>
</gene>
<evidence type="ECO:0000313" key="2">
    <source>
        <dbReference type="EMBL" id="MFC6765021.1"/>
    </source>
</evidence>
<feature type="domain" description="DUF7129" evidence="1">
    <location>
        <begin position="20"/>
        <end position="61"/>
    </location>
</feature>
<protein>
    <submittedName>
        <fullName evidence="2">Rubrerythrin-like domain-containing protein</fullName>
    </submittedName>
</protein>
<sequence length="61" mass="7088">MEKLIISESIVIDMRGENTYEKSPPYTYECMECGHRMTADHQPMECTECEGEMLNLSKPQE</sequence>
<keyword evidence="3" id="KW-1185">Reference proteome</keyword>
<organism evidence="2 3">
    <name type="scientific">Natrinema soli</name>
    <dbReference type="NCBI Taxonomy" id="1930624"/>
    <lineage>
        <taxon>Archaea</taxon>
        <taxon>Methanobacteriati</taxon>
        <taxon>Methanobacteriota</taxon>
        <taxon>Stenosarchaea group</taxon>
        <taxon>Halobacteria</taxon>
        <taxon>Halobacteriales</taxon>
        <taxon>Natrialbaceae</taxon>
        <taxon>Natrinema</taxon>
    </lineage>
</organism>
<name>A0ABD5SMY6_9EURY</name>
<dbReference type="Proteomes" id="UP001596383">
    <property type="component" value="Unassembled WGS sequence"/>
</dbReference>